<evidence type="ECO:0000313" key="7">
    <source>
        <dbReference type="EMBL" id="BAS20147.1"/>
    </source>
</evidence>
<evidence type="ECO:0000256" key="2">
    <source>
        <dbReference type="ARBA" id="ARBA00022448"/>
    </source>
</evidence>
<protein>
    <submittedName>
        <fullName evidence="7">Probable low-affinity inorganic phosphate transporter</fullName>
    </submittedName>
</protein>
<dbReference type="InterPro" id="IPR001204">
    <property type="entry name" value="Phos_transporter"/>
</dbReference>
<dbReference type="GO" id="GO:0005315">
    <property type="term" value="F:phosphate transmembrane transporter activity"/>
    <property type="evidence" value="ECO:0007669"/>
    <property type="project" value="InterPro"/>
</dbReference>
<dbReference type="PANTHER" id="PTHR11101">
    <property type="entry name" value="PHOSPHATE TRANSPORTER"/>
    <property type="match status" value="1"/>
</dbReference>
<keyword evidence="5 6" id="KW-0472">Membrane</keyword>
<keyword evidence="2" id="KW-0813">Transport</keyword>
<comment type="subcellular location">
    <subcellularLocation>
        <location evidence="1">Membrane</location>
        <topology evidence="1">Multi-pass membrane protein</topology>
    </subcellularLocation>
</comment>
<evidence type="ECO:0000313" key="8">
    <source>
        <dbReference type="Proteomes" id="UP000066203"/>
    </source>
</evidence>
<dbReference type="Pfam" id="PF01384">
    <property type="entry name" value="PHO4"/>
    <property type="match status" value="1"/>
</dbReference>
<name>A0A0K2S007_9MICC</name>
<proteinExistence type="predicted"/>
<dbReference type="GO" id="GO:0035435">
    <property type="term" value="P:phosphate ion transmembrane transport"/>
    <property type="evidence" value="ECO:0007669"/>
    <property type="project" value="TreeGrafter"/>
</dbReference>
<evidence type="ECO:0000256" key="3">
    <source>
        <dbReference type="ARBA" id="ARBA00022692"/>
    </source>
</evidence>
<feature type="transmembrane region" description="Helical" evidence="6">
    <location>
        <begin position="183"/>
        <end position="210"/>
    </location>
</feature>
<feature type="transmembrane region" description="Helical" evidence="6">
    <location>
        <begin position="43"/>
        <end position="61"/>
    </location>
</feature>
<evidence type="ECO:0000256" key="4">
    <source>
        <dbReference type="ARBA" id="ARBA00022989"/>
    </source>
</evidence>
<dbReference type="PATRIC" id="fig|43675.28.peg.921"/>
<dbReference type="EMBL" id="AP014938">
    <property type="protein sequence ID" value="BAS20147.1"/>
    <property type="molecule type" value="Genomic_DNA"/>
</dbReference>
<dbReference type="GO" id="GO:0016020">
    <property type="term" value="C:membrane"/>
    <property type="evidence" value="ECO:0007669"/>
    <property type="project" value="UniProtKB-SubCell"/>
</dbReference>
<feature type="transmembrane region" description="Helical" evidence="6">
    <location>
        <begin position="138"/>
        <end position="162"/>
    </location>
</feature>
<dbReference type="AlphaFoldDB" id="A0A0K2S007"/>
<evidence type="ECO:0000256" key="5">
    <source>
        <dbReference type="ARBA" id="ARBA00023136"/>
    </source>
</evidence>
<feature type="transmembrane region" description="Helical" evidence="6">
    <location>
        <begin position="222"/>
        <end position="244"/>
    </location>
</feature>
<gene>
    <name evidence="7" type="ORF">RM6536_0900</name>
</gene>
<dbReference type="RefSeq" id="WP_060824240.1">
    <property type="nucleotide sequence ID" value="NZ_AP014938.1"/>
</dbReference>
<keyword evidence="4 6" id="KW-1133">Transmembrane helix</keyword>
<keyword evidence="3 6" id="KW-0812">Transmembrane</keyword>
<accession>A0A0K2S007</accession>
<dbReference type="Proteomes" id="UP000066203">
    <property type="component" value="Chromosome"/>
</dbReference>
<feature type="transmembrane region" description="Helical" evidence="6">
    <location>
        <begin position="73"/>
        <end position="97"/>
    </location>
</feature>
<feature type="transmembrane region" description="Helical" evidence="6">
    <location>
        <begin position="314"/>
        <end position="340"/>
    </location>
</feature>
<dbReference type="PANTHER" id="PTHR11101:SF80">
    <property type="entry name" value="PHOSPHATE TRANSPORTER"/>
    <property type="match status" value="1"/>
</dbReference>
<evidence type="ECO:0000256" key="1">
    <source>
        <dbReference type="ARBA" id="ARBA00004141"/>
    </source>
</evidence>
<reference evidence="8" key="1">
    <citation type="submission" date="2015-08" db="EMBL/GenBank/DDBJ databases">
        <title>Complete genome sequence of Rothia mucilaginosa strain NUM-Rm6536.</title>
        <authorList>
            <person name="Nambu T."/>
        </authorList>
    </citation>
    <scope>NUCLEOTIDE SEQUENCE [LARGE SCALE GENOMIC DNA]</scope>
    <source>
        <strain evidence="8">NUM-Rm6536</strain>
    </source>
</reference>
<sequence>MFLGLLACCAFIAAVYVTGVHDASNSVAVPVRTRALGERSALYLAALFNVLGVVGAFLLLGEYSASWVSAPEGITGLNGIVASLLVCAIWGVLTWFLRLPSSSTHALVGALAGVSWWTQTRIDSAAEGFGSLAFLPHIFGATLLPLFYLPPLIFLLSWLMVVPFYRLVVGHNPRLVNQHAREVLAVSASAISLLHGLQTGYLYLLLWALLSERIMDPALIQSLTWGGMLLGTFIIALSLGAGTLTGGRRIGYTFAYKMVRLDPFRGAVAQGTTAVVQVLGYFLLQVPFSSSHLATASALGAGVNQRFNALKSRIVLQILLVWLVTIPACFVLGVLAMVALQSIS</sequence>
<evidence type="ECO:0000256" key="6">
    <source>
        <dbReference type="SAM" id="Phobius"/>
    </source>
</evidence>
<organism evidence="7">
    <name type="scientific">Rothia mucilaginosa</name>
    <dbReference type="NCBI Taxonomy" id="43675"/>
    <lineage>
        <taxon>Bacteria</taxon>
        <taxon>Bacillati</taxon>
        <taxon>Actinomycetota</taxon>
        <taxon>Actinomycetes</taxon>
        <taxon>Micrococcales</taxon>
        <taxon>Micrococcaceae</taxon>
        <taxon>Rothia</taxon>
    </lineage>
</organism>